<comment type="catalytic activity">
    <reaction evidence="1">
        <text>DNA(n) + a 2'-deoxyribonucleoside 5'-triphosphate = DNA(n+1) + diphosphate</text>
        <dbReference type="Rhea" id="RHEA:22508"/>
        <dbReference type="Rhea" id="RHEA-COMP:17339"/>
        <dbReference type="Rhea" id="RHEA-COMP:17340"/>
        <dbReference type="ChEBI" id="CHEBI:33019"/>
        <dbReference type="ChEBI" id="CHEBI:61560"/>
        <dbReference type="ChEBI" id="CHEBI:173112"/>
        <dbReference type="EC" id="2.7.7.7"/>
    </reaction>
</comment>
<reference evidence="3" key="1">
    <citation type="submission" date="2023-07" db="EMBL/GenBank/DDBJ databases">
        <title>Mycolicibacterium sp. nov., a novel bacterial species.</title>
        <authorList>
            <person name="Cao Y."/>
        </authorList>
    </citation>
    <scope>NUCLEOTIDE SEQUENCE</scope>
    <source>
        <strain evidence="3">KC 300</strain>
    </source>
</reference>
<feature type="domain" description="UmuC" evidence="2">
    <location>
        <begin position="1"/>
        <end position="56"/>
    </location>
</feature>
<dbReference type="InterPro" id="IPR043502">
    <property type="entry name" value="DNA/RNA_pol_sf"/>
</dbReference>
<dbReference type="Gene3D" id="3.40.1170.60">
    <property type="match status" value="1"/>
</dbReference>
<dbReference type="Proteomes" id="UP001168823">
    <property type="component" value="Unassembled WGS sequence"/>
</dbReference>
<keyword evidence="3" id="KW-0808">Transferase</keyword>
<keyword evidence="3" id="KW-0548">Nucleotidyltransferase</keyword>
<dbReference type="PANTHER" id="PTHR11076">
    <property type="entry name" value="DNA REPAIR POLYMERASE UMUC / TRANSFERASE FAMILY MEMBER"/>
    <property type="match status" value="1"/>
</dbReference>
<evidence type="ECO:0000259" key="2">
    <source>
        <dbReference type="PROSITE" id="PS50173"/>
    </source>
</evidence>
<comment type="caution">
    <text evidence="3">The sequence shown here is derived from an EMBL/GenBank/DDBJ whole genome shotgun (WGS) entry which is preliminary data.</text>
</comment>
<evidence type="ECO:0000313" key="4">
    <source>
        <dbReference type="Proteomes" id="UP001168823"/>
    </source>
</evidence>
<accession>A0ABT8UJY5</accession>
<sequence length="56" mass="5935">MDAFFASVEQLTRPTLKGRPVLVGGLGGRGVVAGASYEARVHGARSAMPMHQARRL</sequence>
<organism evidence="3 4">
    <name type="scientific">Mycolicibacterium arseniciresistens</name>
    <dbReference type="NCBI Taxonomy" id="3062257"/>
    <lineage>
        <taxon>Bacteria</taxon>
        <taxon>Bacillati</taxon>
        <taxon>Actinomycetota</taxon>
        <taxon>Actinomycetes</taxon>
        <taxon>Mycobacteriales</taxon>
        <taxon>Mycobacteriaceae</taxon>
        <taxon>Mycolicibacterium</taxon>
    </lineage>
</organism>
<gene>
    <name evidence="3" type="ORF">Q2100_17195</name>
</gene>
<dbReference type="Pfam" id="PF00817">
    <property type="entry name" value="IMS"/>
    <property type="match status" value="1"/>
</dbReference>
<feature type="non-terminal residue" evidence="3">
    <location>
        <position position="56"/>
    </location>
</feature>
<dbReference type="GO" id="GO:0003887">
    <property type="term" value="F:DNA-directed DNA polymerase activity"/>
    <property type="evidence" value="ECO:0007669"/>
    <property type="project" value="UniProtKB-EC"/>
</dbReference>
<dbReference type="EC" id="2.7.7.7" evidence="3"/>
<protein>
    <submittedName>
        <fullName evidence="3">DNA polymerase IV</fullName>
        <ecNumber evidence="3">2.7.7.7</ecNumber>
    </submittedName>
</protein>
<dbReference type="InterPro" id="IPR050116">
    <property type="entry name" value="DNA_polymerase-Y"/>
</dbReference>
<proteinExistence type="predicted"/>
<dbReference type="InterPro" id="IPR001126">
    <property type="entry name" value="UmuC"/>
</dbReference>
<keyword evidence="4" id="KW-1185">Reference proteome</keyword>
<name>A0ABT8UJY5_9MYCO</name>
<evidence type="ECO:0000313" key="3">
    <source>
        <dbReference type="EMBL" id="MDO3637481.1"/>
    </source>
</evidence>
<dbReference type="PROSITE" id="PS50173">
    <property type="entry name" value="UMUC"/>
    <property type="match status" value="1"/>
</dbReference>
<evidence type="ECO:0000256" key="1">
    <source>
        <dbReference type="ARBA" id="ARBA00049244"/>
    </source>
</evidence>
<dbReference type="PANTHER" id="PTHR11076:SF33">
    <property type="entry name" value="DNA POLYMERASE KAPPA"/>
    <property type="match status" value="1"/>
</dbReference>
<dbReference type="SUPFAM" id="SSF56672">
    <property type="entry name" value="DNA/RNA polymerases"/>
    <property type="match status" value="1"/>
</dbReference>
<dbReference type="EMBL" id="JAUMSQ010000131">
    <property type="protein sequence ID" value="MDO3637481.1"/>
    <property type="molecule type" value="Genomic_DNA"/>
</dbReference>